<name>A0A5J4RWC6_9EUKA</name>
<evidence type="ECO:0008006" key="3">
    <source>
        <dbReference type="Google" id="ProtNLM"/>
    </source>
</evidence>
<reference evidence="1 2" key="1">
    <citation type="submission" date="2019-03" db="EMBL/GenBank/DDBJ databases">
        <title>Single cell metagenomics reveals metabolic interactions within the superorganism composed of flagellate Streblomastix strix and complex community of Bacteroidetes bacteria on its surface.</title>
        <authorList>
            <person name="Treitli S.C."/>
            <person name="Kolisko M."/>
            <person name="Husnik F."/>
            <person name="Keeling P."/>
            <person name="Hampl V."/>
        </authorList>
    </citation>
    <scope>NUCLEOTIDE SEQUENCE [LARGE SCALE GENOMIC DNA]</scope>
    <source>
        <strain evidence="1">ST1C</strain>
    </source>
</reference>
<proteinExistence type="predicted"/>
<gene>
    <name evidence="1" type="ORF">EZS28_052802</name>
</gene>
<evidence type="ECO:0000313" key="2">
    <source>
        <dbReference type="Proteomes" id="UP000324800"/>
    </source>
</evidence>
<dbReference type="OrthoDB" id="10068174at2759"/>
<dbReference type="AlphaFoldDB" id="A0A5J4RWC6"/>
<evidence type="ECO:0000313" key="1">
    <source>
        <dbReference type="EMBL" id="KAA6337291.1"/>
    </source>
</evidence>
<dbReference type="EMBL" id="SNRW01041448">
    <property type="protein sequence ID" value="KAA6337291.1"/>
    <property type="molecule type" value="Genomic_DNA"/>
</dbReference>
<accession>A0A5J4RWC6</accession>
<organism evidence="1 2">
    <name type="scientific">Streblomastix strix</name>
    <dbReference type="NCBI Taxonomy" id="222440"/>
    <lineage>
        <taxon>Eukaryota</taxon>
        <taxon>Metamonada</taxon>
        <taxon>Preaxostyla</taxon>
        <taxon>Oxymonadida</taxon>
        <taxon>Streblomastigidae</taxon>
        <taxon>Streblomastix</taxon>
    </lineage>
</organism>
<protein>
    <recommendedName>
        <fullName evidence="3">Reverse transcriptase domain-containing protein</fullName>
    </recommendedName>
</protein>
<sequence>MNGKGQVIDLIRKGDWATSLDLKSAFQHLIIYPPHRAYLAFEAMGESVLIQSNAVWNTEFPNHIHTSTSNGSNEDTERV</sequence>
<dbReference type="Proteomes" id="UP000324800">
    <property type="component" value="Unassembled WGS sequence"/>
</dbReference>
<comment type="caution">
    <text evidence="1">The sequence shown here is derived from an EMBL/GenBank/DDBJ whole genome shotgun (WGS) entry which is preliminary data.</text>
</comment>